<dbReference type="EMBL" id="JAUEPU010000032">
    <property type="protein sequence ID" value="KAK0491897.1"/>
    <property type="molecule type" value="Genomic_DNA"/>
</dbReference>
<proteinExistence type="predicted"/>
<keyword evidence="2" id="KW-1185">Reference proteome</keyword>
<evidence type="ECO:0000313" key="2">
    <source>
        <dbReference type="Proteomes" id="UP001175228"/>
    </source>
</evidence>
<protein>
    <submittedName>
        <fullName evidence="1">Uncharacterized protein</fullName>
    </submittedName>
</protein>
<dbReference type="Proteomes" id="UP001175228">
    <property type="component" value="Unassembled WGS sequence"/>
</dbReference>
<sequence>MHGMIVKSFYGPRLVPEYRINIQMALLGWCTSDQNDWFDARLPAFHQARLKGKPGEFLVKAVKDFFAEFPIPECQDKVIGDEPEHIARRAVQNSFYQKQKEQIMQKFNNNHNKAQIAAVAASNPNKKAIASLKKKVLFSLKPWHCVRAVEIYSHCYYPTCMKPIIKAAIHKKEYLDAIDTAPAVLNRFLQDLAVQTGWWFTIIGRGPDPADNRNIRTGSFHIGRNEHGCHFEDEYTHFSVDANDTDATHHTSFDESVITPFGRFLKSLFPPEIRAKCTCNKVDLQALETVEDNDEQIPSPMMCEAALALPTPDPVSTPSPLVPALPLFVPTSKPVPVPPLFNSAIEQAAMPLPSVPASPSIDPAMFDEIDCQLFEHVDFGHAYVGMTLTDANHQDYDGLLGHPPCGEEEVTFPFTMPIAHEHADMDIDPFHGLDTTPFEEP</sequence>
<dbReference type="AlphaFoldDB" id="A0AA39PWK4"/>
<organism evidence="1 2">
    <name type="scientific">Armillaria luteobubalina</name>
    <dbReference type="NCBI Taxonomy" id="153913"/>
    <lineage>
        <taxon>Eukaryota</taxon>
        <taxon>Fungi</taxon>
        <taxon>Dikarya</taxon>
        <taxon>Basidiomycota</taxon>
        <taxon>Agaricomycotina</taxon>
        <taxon>Agaricomycetes</taxon>
        <taxon>Agaricomycetidae</taxon>
        <taxon>Agaricales</taxon>
        <taxon>Marasmiineae</taxon>
        <taxon>Physalacriaceae</taxon>
        <taxon>Armillaria</taxon>
    </lineage>
</organism>
<name>A0AA39PWK4_9AGAR</name>
<comment type="caution">
    <text evidence="1">The sequence shown here is derived from an EMBL/GenBank/DDBJ whole genome shotgun (WGS) entry which is preliminary data.</text>
</comment>
<gene>
    <name evidence="1" type="ORF">EDD18DRAFT_1358327</name>
</gene>
<evidence type="ECO:0000313" key="1">
    <source>
        <dbReference type="EMBL" id="KAK0491897.1"/>
    </source>
</evidence>
<reference evidence="1" key="1">
    <citation type="submission" date="2023-06" db="EMBL/GenBank/DDBJ databases">
        <authorList>
            <consortium name="Lawrence Berkeley National Laboratory"/>
            <person name="Ahrendt S."/>
            <person name="Sahu N."/>
            <person name="Indic B."/>
            <person name="Wong-Bajracharya J."/>
            <person name="Merenyi Z."/>
            <person name="Ke H.-M."/>
            <person name="Monk M."/>
            <person name="Kocsube S."/>
            <person name="Drula E."/>
            <person name="Lipzen A."/>
            <person name="Balint B."/>
            <person name="Henrissat B."/>
            <person name="Andreopoulos B."/>
            <person name="Martin F.M."/>
            <person name="Harder C.B."/>
            <person name="Rigling D."/>
            <person name="Ford K.L."/>
            <person name="Foster G.D."/>
            <person name="Pangilinan J."/>
            <person name="Papanicolaou A."/>
            <person name="Barry K."/>
            <person name="LaButti K."/>
            <person name="Viragh M."/>
            <person name="Koriabine M."/>
            <person name="Yan M."/>
            <person name="Riley R."/>
            <person name="Champramary S."/>
            <person name="Plett K.L."/>
            <person name="Tsai I.J."/>
            <person name="Slot J."/>
            <person name="Sipos G."/>
            <person name="Plett J."/>
            <person name="Nagy L.G."/>
            <person name="Grigoriev I.V."/>
        </authorList>
    </citation>
    <scope>NUCLEOTIDE SEQUENCE</scope>
    <source>
        <strain evidence="1">HWK02</strain>
    </source>
</reference>
<accession>A0AA39PWK4</accession>